<sequence length="103" mass="11323">MICIYIYHMYIYISYSIQRSGFRGLHLRLLPHPLCSGPSWFPLQVVGPLVDFLASLVQAWPGRVPQGVTPGLALGWDPGSAVPGEVTCLVVIVLMKVSDPLFV</sequence>
<keyword evidence="2" id="KW-1185">Reference proteome</keyword>
<evidence type="ECO:0000313" key="1">
    <source>
        <dbReference type="EMBL" id="MED6244759.1"/>
    </source>
</evidence>
<gene>
    <name evidence="1" type="ORF">ATANTOWER_023525</name>
</gene>
<reference evidence="1 2" key="1">
    <citation type="submission" date="2021-07" db="EMBL/GenBank/DDBJ databases">
        <authorList>
            <person name="Palmer J.M."/>
        </authorList>
    </citation>
    <scope>NUCLEOTIDE SEQUENCE [LARGE SCALE GENOMIC DNA]</scope>
    <source>
        <strain evidence="1 2">AT_MEX2019</strain>
        <tissue evidence="1">Muscle</tissue>
    </source>
</reference>
<evidence type="ECO:0000313" key="2">
    <source>
        <dbReference type="Proteomes" id="UP001345963"/>
    </source>
</evidence>
<dbReference type="EMBL" id="JAHUTI010039862">
    <property type="protein sequence ID" value="MED6244759.1"/>
    <property type="molecule type" value="Genomic_DNA"/>
</dbReference>
<accession>A0ABU7B3C0</accession>
<organism evidence="1 2">
    <name type="scientific">Ataeniobius toweri</name>
    <dbReference type="NCBI Taxonomy" id="208326"/>
    <lineage>
        <taxon>Eukaryota</taxon>
        <taxon>Metazoa</taxon>
        <taxon>Chordata</taxon>
        <taxon>Craniata</taxon>
        <taxon>Vertebrata</taxon>
        <taxon>Euteleostomi</taxon>
        <taxon>Actinopterygii</taxon>
        <taxon>Neopterygii</taxon>
        <taxon>Teleostei</taxon>
        <taxon>Neoteleostei</taxon>
        <taxon>Acanthomorphata</taxon>
        <taxon>Ovalentaria</taxon>
        <taxon>Atherinomorphae</taxon>
        <taxon>Cyprinodontiformes</taxon>
        <taxon>Goodeidae</taxon>
        <taxon>Ataeniobius</taxon>
    </lineage>
</organism>
<name>A0ABU7B3C0_9TELE</name>
<protein>
    <submittedName>
        <fullName evidence="1">Uncharacterized protein</fullName>
    </submittedName>
</protein>
<comment type="caution">
    <text evidence="1">The sequence shown here is derived from an EMBL/GenBank/DDBJ whole genome shotgun (WGS) entry which is preliminary data.</text>
</comment>
<proteinExistence type="predicted"/>
<dbReference type="Proteomes" id="UP001345963">
    <property type="component" value="Unassembled WGS sequence"/>
</dbReference>